<organism evidence="2 3">
    <name type="scientific">Prymnesium parvum</name>
    <name type="common">Toxic golden alga</name>
    <dbReference type="NCBI Taxonomy" id="97485"/>
    <lineage>
        <taxon>Eukaryota</taxon>
        <taxon>Haptista</taxon>
        <taxon>Haptophyta</taxon>
        <taxon>Prymnesiophyceae</taxon>
        <taxon>Prymnesiales</taxon>
        <taxon>Prymnesiaceae</taxon>
        <taxon>Prymnesium</taxon>
    </lineage>
</organism>
<dbReference type="Proteomes" id="UP001515480">
    <property type="component" value="Unassembled WGS sequence"/>
</dbReference>
<keyword evidence="1" id="KW-1133">Transmembrane helix</keyword>
<evidence type="ECO:0000313" key="3">
    <source>
        <dbReference type="Proteomes" id="UP001515480"/>
    </source>
</evidence>
<reference evidence="2 3" key="1">
    <citation type="journal article" date="2024" name="Science">
        <title>Giant polyketide synthase enzymes in the biosynthesis of giant marine polyether toxins.</title>
        <authorList>
            <person name="Fallon T.R."/>
            <person name="Shende V.V."/>
            <person name="Wierzbicki I.H."/>
            <person name="Pendleton A.L."/>
            <person name="Watervoot N.F."/>
            <person name="Auber R.P."/>
            <person name="Gonzalez D.J."/>
            <person name="Wisecaver J.H."/>
            <person name="Moore B.S."/>
        </authorList>
    </citation>
    <scope>NUCLEOTIDE SEQUENCE [LARGE SCALE GENOMIC DNA]</scope>
    <source>
        <strain evidence="2 3">12B1</strain>
    </source>
</reference>
<gene>
    <name evidence="2" type="ORF">AB1Y20_016035</name>
</gene>
<sequence length="149" mass="16373">MQASHALGSALDDQYPAAGRGGLQFPPFPGENPLQHEAQIWLEVAEARLASAGLLIVANGGTPAAARHIVDVPLDQLPPLPPDHRDFERRTETRIRIETENRKNAARRYDLTEWTVAFLVAGTYLVLLVVSTDRDRLNRAAEPLGSVTF</sequence>
<feature type="transmembrane region" description="Helical" evidence="1">
    <location>
        <begin position="111"/>
        <end position="130"/>
    </location>
</feature>
<proteinExistence type="predicted"/>
<keyword evidence="1" id="KW-0472">Membrane</keyword>
<accession>A0AB34K334</accession>
<dbReference type="EMBL" id="JBGBPQ010000003">
    <property type="protein sequence ID" value="KAL1527365.1"/>
    <property type="molecule type" value="Genomic_DNA"/>
</dbReference>
<evidence type="ECO:0000313" key="2">
    <source>
        <dbReference type="EMBL" id="KAL1527365.1"/>
    </source>
</evidence>
<keyword evidence="3" id="KW-1185">Reference proteome</keyword>
<evidence type="ECO:0000256" key="1">
    <source>
        <dbReference type="SAM" id="Phobius"/>
    </source>
</evidence>
<dbReference type="AlphaFoldDB" id="A0AB34K334"/>
<name>A0AB34K334_PRYPA</name>
<comment type="caution">
    <text evidence="2">The sequence shown here is derived from an EMBL/GenBank/DDBJ whole genome shotgun (WGS) entry which is preliminary data.</text>
</comment>
<keyword evidence="1" id="KW-0812">Transmembrane</keyword>
<protein>
    <submittedName>
        <fullName evidence="2">Uncharacterized protein</fullName>
    </submittedName>
</protein>